<dbReference type="InterPro" id="IPR011059">
    <property type="entry name" value="Metal-dep_hydrolase_composite"/>
</dbReference>
<organism evidence="3 4">
    <name type="scientific">Steroidobacter flavus</name>
    <dbReference type="NCBI Taxonomy" id="1842136"/>
    <lineage>
        <taxon>Bacteria</taxon>
        <taxon>Pseudomonadati</taxon>
        <taxon>Pseudomonadota</taxon>
        <taxon>Gammaproteobacteria</taxon>
        <taxon>Steroidobacterales</taxon>
        <taxon>Steroidobacteraceae</taxon>
        <taxon>Steroidobacter</taxon>
    </lineage>
</organism>
<feature type="signal peptide" evidence="1">
    <location>
        <begin position="1"/>
        <end position="23"/>
    </location>
</feature>
<gene>
    <name evidence="3" type="ORF">ACFPN2_10440</name>
</gene>
<dbReference type="Gene3D" id="3.20.20.140">
    <property type="entry name" value="Metal-dependent hydrolases"/>
    <property type="match status" value="1"/>
</dbReference>
<name>A0ABV8SPD3_9GAMM</name>
<keyword evidence="4" id="KW-1185">Reference proteome</keyword>
<dbReference type="EMBL" id="JBHSDU010000003">
    <property type="protein sequence ID" value="MFC4309496.1"/>
    <property type="molecule type" value="Genomic_DNA"/>
</dbReference>
<evidence type="ECO:0000259" key="2">
    <source>
        <dbReference type="Pfam" id="PF01979"/>
    </source>
</evidence>
<dbReference type="Pfam" id="PF01979">
    <property type="entry name" value="Amidohydro_1"/>
    <property type="match status" value="1"/>
</dbReference>
<sequence>MLKPGRRLLLASVAVAWIGTASAADKYEVVLSGTTRGELTVSARGGAQESHYQFSDRGRGPTLTSSVTYDSRGWPKKLSVTGTSLLRTPVKETFDCNGGNARWTSAVDSGTANCTGFYYPQEADPTVTTALAKALLAAPDRSLALLPAGHARIETVGRHRIEGAKGELTLYFITGLDFGPLPIWLDDKGGLAFQGQVWIGAVRPALRPSVDAMLKIQEDAVQARHMAAAQKLRKVPSGPVLFRDVRMYDATTKRMLPSMSVLVRGSVIERVGPAAEVTAPADTQVIDGAGKTLLPGLFDMHTHTALATDGPLAIASGVTSIRDLANDIDTLMARKKLYDEGKLVGPRIVPAGMVDSRGQFAGPTKLFVDTPEEANAAIERIAGAGYRQVKIYSSFKPELIPPLIAAARARGLRVSGHIPTGLTMEQAIELGYDEIQHSSYWLSNFAGPTAPPKNGIGLPPVPPGLLEPGSPDLERLIALMKSHRTVLDPTLAIYQDFLLSDASKVTPSLQGVADRLPLVFARTMRFPSSLQPERMAQAKVSMAALKTLFKRFNDAGIEMVVGTDFIIGLALPHEMQTRVDAGVSALDVLYMATLGAARVAGTSHQVGSIEAGKLADLVLVRGDPERDIGVLRATDVVMKDGVLFQPDEVFAYVGVGPTPK</sequence>
<dbReference type="PANTHER" id="PTHR43135">
    <property type="entry name" value="ALPHA-D-RIBOSE 1-METHYLPHOSPHONATE 5-TRIPHOSPHATE DIPHOSPHATASE"/>
    <property type="match status" value="1"/>
</dbReference>
<dbReference type="InterPro" id="IPR006680">
    <property type="entry name" value="Amidohydro-rel"/>
</dbReference>
<reference evidence="4" key="1">
    <citation type="journal article" date="2019" name="Int. J. Syst. Evol. Microbiol.">
        <title>The Global Catalogue of Microorganisms (GCM) 10K type strain sequencing project: providing services to taxonomists for standard genome sequencing and annotation.</title>
        <authorList>
            <consortium name="The Broad Institute Genomics Platform"/>
            <consortium name="The Broad Institute Genome Sequencing Center for Infectious Disease"/>
            <person name="Wu L."/>
            <person name="Ma J."/>
        </authorList>
    </citation>
    <scope>NUCLEOTIDE SEQUENCE [LARGE SCALE GENOMIC DNA]</scope>
    <source>
        <strain evidence="4">CGMCC 1.10759</strain>
    </source>
</reference>
<protein>
    <submittedName>
        <fullName evidence="3">Amidohydrolase family protein</fullName>
    </submittedName>
</protein>
<dbReference type="SUPFAM" id="SSF51556">
    <property type="entry name" value="Metallo-dependent hydrolases"/>
    <property type="match status" value="1"/>
</dbReference>
<evidence type="ECO:0000313" key="3">
    <source>
        <dbReference type="EMBL" id="MFC4309496.1"/>
    </source>
</evidence>
<dbReference type="InterPro" id="IPR032466">
    <property type="entry name" value="Metal_Hydrolase"/>
</dbReference>
<dbReference type="PANTHER" id="PTHR43135:SF3">
    <property type="entry name" value="ALPHA-D-RIBOSE 1-METHYLPHOSPHONATE 5-TRIPHOSPHATE DIPHOSPHATASE"/>
    <property type="match status" value="1"/>
</dbReference>
<keyword evidence="1" id="KW-0732">Signal</keyword>
<dbReference type="Gene3D" id="2.30.40.10">
    <property type="entry name" value="Urease, subunit C, domain 1"/>
    <property type="match status" value="1"/>
</dbReference>
<comment type="caution">
    <text evidence="3">The sequence shown here is derived from an EMBL/GenBank/DDBJ whole genome shotgun (WGS) entry which is preliminary data.</text>
</comment>
<dbReference type="InterPro" id="IPR051781">
    <property type="entry name" value="Metallo-dep_Hydrolase"/>
</dbReference>
<proteinExistence type="predicted"/>
<feature type="domain" description="Amidohydrolase-related" evidence="2">
    <location>
        <begin position="292"/>
        <end position="641"/>
    </location>
</feature>
<accession>A0ABV8SPD3</accession>
<dbReference type="SUPFAM" id="SSF51338">
    <property type="entry name" value="Composite domain of metallo-dependent hydrolases"/>
    <property type="match status" value="1"/>
</dbReference>
<evidence type="ECO:0000313" key="4">
    <source>
        <dbReference type="Proteomes" id="UP001595904"/>
    </source>
</evidence>
<evidence type="ECO:0000256" key="1">
    <source>
        <dbReference type="SAM" id="SignalP"/>
    </source>
</evidence>
<dbReference type="Proteomes" id="UP001595904">
    <property type="component" value="Unassembled WGS sequence"/>
</dbReference>
<feature type="chain" id="PRO_5046477631" evidence="1">
    <location>
        <begin position="24"/>
        <end position="660"/>
    </location>
</feature>
<dbReference type="RefSeq" id="WP_380596546.1">
    <property type="nucleotide sequence ID" value="NZ_JBHSDU010000003.1"/>
</dbReference>